<evidence type="ECO:0000256" key="5">
    <source>
        <dbReference type="ARBA" id="ARBA00022692"/>
    </source>
</evidence>
<dbReference type="InterPro" id="IPR038731">
    <property type="entry name" value="RgtA/B/C-like"/>
</dbReference>
<comment type="subcellular location">
    <subcellularLocation>
        <location evidence="1">Cell membrane</location>
        <topology evidence="1">Multi-pass membrane protein</topology>
    </subcellularLocation>
</comment>
<keyword evidence="2" id="KW-1003">Cell membrane</keyword>
<feature type="domain" description="Glycosyltransferase RgtA/B/C/D-like" evidence="9">
    <location>
        <begin position="73"/>
        <end position="206"/>
    </location>
</feature>
<dbReference type="GO" id="GO:0009103">
    <property type="term" value="P:lipopolysaccharide biosynthetic process"/>
    <property type="evidence" value="ECO:0007669"/>
    <property type="project" value="UniProtKB-ARBA"/>
</dbReference>
<evidence type="ECO:0000256" key="4">
    <source>
        <dbReference type="ARBA" id="ARBA00022679"/>
    </source>
</evidence>
<dbReference type="PANTHER" id="PTHR33908">
    <property type="entry name" value="MANNOSYLTRANSFERASE YKCB-RELATED"/>
    <property type="match status" value="1"/>
</dbReference>
<proteinExistence type="predicted"/>
<keyword evidence="5 8" id="KW-0812">Transmembrane</keyword>
<evidence type="ECO:0000256" key="7">
    <source>
        <dbReference type="ARBA" id="ARBA00023136"/>
    </source>
</evidence>
<dbReference type="Proteomes" id="UP000265882">
    <property type="component" value="Unassembled WGS sequence"/>
</dbReference>
<evidence type="ECO:0000256" key="6">
    <source>
        <dbReference type="ARBA" id="ARBA00022989"/>
    </source>
</evidence>
<feature type="transmembrane region" description="Helical" evidence="8">
    <location>
        <begin position="227"/>
        <end position="247"/>
    </location>
</feature>
<sequence>MVQMIGNVPSVEGLKRSLKLLMPGLILFCLSLFILHWGWQIGIRVYDEGISVYGAMRVLQGDLPYGDFRAVYPPGHFYALALVFLLFGKSLLVERVYSVILMSLIAVLCYSLARRISSARLAVLSWLMLILWMASFGYLFYGSNVLPTLVLSLLSCSLLINFLQSGSDKHLLLAGAAAGATVLFRHDVGVYTIISEAAILLISALAEARRRDRKALAIPRLLVPTGLYSAAVAAVVLPVLFLLIYHVPTRYLIADFIEWPAVYHVFRTLPFPTLLPHPFGVFTGEYTPAQALRTALNRFVFYYPIFILFLVSLVVISRFRPRQASAASEPQSRMMPTLLLLLLGITFLNYVRTLPDNYHLLVPTLPALILLPAMFSKTGGTSFGKIGLSFRCLTIFFTIIMMITLGRFFLQSPPSAANLSTFILDRARGIQMLPHDVRNIEAAVRCVQEYVPKDQRIFVGNVRHDRLSVNDIMFYFLSERESATRYHMFDPGVTTTRDIQREIIREIEDNRVTCVVLWYGDEGAIGPNAGGVSSGITDLDHFIRTKFQLVQRFGDYLILFRRTLDQKNA</sequence>
<evidence type="ECO:0000256" key="1">
    <source>
        <dbReference type="ARBA" id="ARBA00004651"/>
    </source>
</evidence>
<keyword evidence="7 8" id="KW-0472">Membrane</keyword>
<organism evidence="10 11">
    <name type="scientific">Abyssobacteria bacterium (strain SURF_5)</name>
    <dbReference type="NCBI Taxonomy" id="2093360"/>
    <lineage>
        <taxon>Bacteria</taxon>
        <taxon>Pseudomonadati</taxon>
        <taxon>Candidatus Hydrogenedentota</taxon>
        <taxon>Candidatus Abyssobacteria</taxon>
    </lineage>
</organism>
<evidence type="ECO:0000256" key="3">
    <source>
        <dbReference type="ARBA" id="ARBA00022676"/>
    </source>
</evidence>
<name>A0A3A4NDQ0_ABYX5</name>
<dbReference type="PANTHER" id="PTHR33908:SF11">
    <property type="entry name" value="MEMBRANE PROTEIN"/>
    <property type="match status" value="1"/>
</dbReference>
<feature type="transmembrane region" description="Helical" evidence="8">
    <location>
        <begin position="188"/>
        <end position="206"/>
    </location>
</feature>
<gene>
    <name evidence="10" type="ORF">C4520_15930</name>
</gene>
<evidence type="ECO:0000313" key="10">
    <source>
        <dbReference type="EMBL" id="RJP17699.1"/>
    </source>
</evidence>
<keyword evidence="4" id="KW-0808">Transferase</keyword>
<dbReference type="AlphaFoldDB" id="A0A3A4NDQ0"/>
<evidence type="ECO:0000256" key="8">
    <source>
        <dbReference type="SAM" id="Phobius"/>
    </source>
</evidence>
<dbReference type="GO" id="GO:0016763">
    <property type="term" value="F:pentosyltransferase activity"/>
    <property type="evidence" value="ECO:0007669"/>
    <property type="project" value="TreeGrafter"/>
</dbReference>
<dbReference type="InterPro" id="IPR050297">
    <property type="entry name" value="LipidA_mod_glycosyltrf_83"/>
</dbReference>
<reference evidence="10 11" key="1">
    <citation type="journal article" date="2017" name="ISME J.">
        <title>Energy and carbon metabolisms in a deep terrestrial subsurface fluid microbial community.</title>
        <authorList>
            <person name="Momper L."/>
            <person name="Jungbluth S.P."/>
            <person name="Lee M.D."/>
            <person name="Amend J.P."/>
        </authorList>
    </citation>
    <scope>NUCLEOTIDE SEQUENCE [LARGE SCALE GENOMIC DNA]</scope>
    <source>
        <strain evidence="10">SURF_5</strain>
    </source>
</reference>
<comment type="caution">
    <text evidence="10">The sequence shown here is derived from an EMBL/GenBank/DDBJ whole genome shotgun (WGS) entry which is preliminary data.</text>
</comment>
<evidence type="ECO:0000259" key="9">
    <source>
        <dbReference type="Pfam" id="PF13231"/>
    </source>
</evidence>
<feature type="transmembrane region" description="Helical" evidence="8">
    <location>
        <begin position="20"/>
        <end position="39"/>
    </location>
</feature>
<feature type="transmembrane region" description="Helical" evidence="8">
    <location>
        <begin position="388"/>
        <end position="410"/>
    </location>
</feature>
<evidence type="ECO:0000313" key="11">
    <source>
        <dbReference type="Proteomes" id="UP000265882"/>
    </source>
</evidence>
<dbReference type="EMBL" id="QZKU01000112">
    <property type="protein sequence ID" value="RJP17699.1"/>
    <property type="molecule type" value="Genomic_DNA"/>
</dbReference>
<dbReference type="Pfam" id="PF13231">
    <property type="entry name" value="PMT_2"/>
    <property type="match status" value="1"/>
</dbReference>
<evidence type="ECO:0000256" key="2">
    <source>
        <dbReference type="ARBA" id="ARBA00022475"/>
    </source>
</evidence>
<protein>
    <recommendedName>
        <fullName evidence="9">Glycosyltransferase RgtA/B/C/D-like domain-containing protein</fullName>
    </recommendedName>
</protein>
<keyword evidence="3" id="KW-0328">Glycosyltransferase</keyword>
<keyword evidence="6 8" id="KW-1133">Transmembrane helix</keyword>
<feature type="transmembrane region" description="Helical" evidence="8">
    <location>
        <begin position="119"/>
        <end position="140"/>
    </location>
</feature>
<feature type="transmembrane region" description="Helical" evidence="8">
    <location>
        <begin position="95"/>
        <end position="113"/>
    </location>
</feature>
<feature type="transmembrane region" description="Helical" evidence="8">
    <location>
        <begin position="333"/>
        <end position="351"/>
    </location>
</feature>
<feature type="transmembrane region" description="Helical" evidence="8">
    <location>
        <begin position="357"/>
        <end position="376"/>
    </location>
</feature>
<dbReference type="GO" id="GO:0005886">
    <property type="term" value="C:plasma membrane"/>
    <property type="evidence" value="ECO:0007669"/>
    <property type="project" value="UniProtKB-SubCell"/>
</dbReference>
<feature type="transmembrane region" description="Helical" evidence="8">
    <location>
        <begin position="301"/>
        <end position="321"/>
    </location>
</feature>
<accession>A0A3A4NDQ0</accession>